<dbReference type="AlphaFoldDB" id="A0A7W7ZKI4"/>
<evidence type="ECO:0000313" key="1">
    <source>
        <dbReference type="EMBL" id="MBB5061600.1"/>
    </source>
</evidence>
<gene>
    <name evidence="1" type="ORF">HDF16_006336</name>
</gene>
<proteinExistence type="predicted"/>
<keyword evidence="2" id="KW-1185">Reference proteome</keyword>
<dbReference type="EMBL" id="JACHIP010000057">
    <property type="protein sequence ID" value="MBB5061600.1"/>
    <property type="molecule type" value="Genomic_DNA"/>
</dbReference>
<protein>
    <submittedName>
        <fullName evidence="1">Uncharacterized protein</fullName>
    </submittedName>
</protein>
<dbReference type="Proteomes" id="UP000540989">
    <property type="component" value="Unassembled WGS sequence"/>
</dbReference>
<evidence type="ECO:0000313" key="2">
    <source>
        <dbReference type="Proteomes" id="UP000540989"/>
    </source>
</evidence>
<organism evidence="1 2">
    <name type="scientific">Granulicella aggregans</name>
    <dbReference type="NCBI Taxonomy" id="474949"/>
    <lineage>
        <taxon>Bacteria</taxon>
        <taxon>Pseudomonadati</taxon>
        <taxon>Acidobacteriota</taxon>
        <taxon>Terriglobia</taxon>
        <taxon>Terriglobales</taxon>
        <taxon>Acidobacteriaceae</taxon>
        <taxon>Granulicella</taxon>
    </lineage>
</organism>
<reference evidence="1 2" key="1">
    <citation type="submission" date="2020-08" db="EMBL/GenBank/DDBJ databases">
        <title>Genomic Encyclopedia of Type Strains, Phase IV (KMG-V): Genome sequencing to study the core and pangenomes of soil and plant-associated prokaryotes.</title>
        <authorList>
            <person name="Whitman W."/>
        </authorList>
    </citation>
    <scope>NUCLEOTIDE SEQUENCE [LARGE SCALE GENOMIC DNA]</scope>
    <source>
        <strain evidence="1 2">M8UP14</strain>
    </source>
</reference>
<name>A0A7W7ZKI4_9BACT</name>
<sequence length="84" mass="9680">MTATGDPSSIFLGGFKVEWHTLSRWFANVEIKVRLFVAFRVLLPPQHQQKRRKLRKDNLRPVDFSVTSAQRAIIRCSTDLPGSR</sequence>
<comment type="caution">
    <text evidence="1">The sequence shown here is derived from an EMBL/GenBank/DDBJ whole genome shotgun (WGS) entry which is preliminary data.</text>
</comment>
<accession>A0A7W7ZKI4</accession>